<sequence>MFLMCGLFIAHTQHPFLIIMNGCTEFAMLLLLVHINPKQIQKIRLTRAPESLEELHDGLREKLALEGEFCIQYEDPEFGDALCNLVDITELPSEKAVLHMVWSNDETPSTAKSQSLVLPQSCASSISSLDTASTGSPDSCHSTSSVVRAYRRSISLWPTQFPIPTFSYDVELKLRKGNDQFEKTGNGLHVTRDVKMEILDKLAPAIFAFKAYPDKYEFDSVASELVKQHPCLKEPGAGTGYAGWTTSMKFKLGTYRSKLRQAGCNEVSVNKKRGREEDGDAEGRYPLKKPKRGEVNHVPDHPESYDDDALEDIRCILVDAMKKKNMDMDFFREKMDLTFSLRRKEIVEMEPMVAEVLERWPDLFLKEQARNFFLYEM</sequence>
<dbReference type="PANTHER" id="PTHR31025:SF27">
    <property type="entry name" value="SI:CH211-193K19.2-RELATED"/>
    <property type="match status" value="1"/>
</dbReference>
<dbReference type="Ensembl" id="ENSGMOT00000042326.1">
    <property type="protein sequence ID" value="ENSGMOP00000043953.1"/>
    <property type="gene ID" value="ENSGMOG00000023621.1"/>
</dbReference>
<keyword evidence="3" id="KW-1185">Reference proteome</keyword>
<proteinExistence type="predicted"/>
<dbReference type="AlphaFoldDB" id="A0A8C5FKQ3"/>
<protein>
    <submittedName>
        <fullName evidence="2">Uncharacterized protein</fullName>
    </submittedName>
</protein>
<dbReference type="GeneTree" id="ENSGT00950000182912"/>
<evidence type="ECO:0000256" key="1">
    <source>
        <dbReference type="SAM" id="MobiDB-lite"/>
    </source>
</evidence>
<dbReference type="Proteomes" id="UP000694546">
    <property type="component" value="Chromosome 8"/>
</dbReference>
<reference evidence="2" key="2">
    <citation type="submission" date="2025-09" db="UniProtKB">
        <authorList>
            <consortium name="Ensembl"/>
        </authorList>
    </citation>
    <scope>IDENTIFICATION</scope>
</reference>
<reference evidence="2" key="1">
    <citation type="submission" date="2025-08" db="UniProtKB">
        <authorList>
            <consortium name="Ensembl"/>
        </authorList>
    </citation>
    <scope>IDENTIFICATION</scope>
</reference>
<feature type="region of interest" description="Disordered" evidence="1">
    <location>
        <begin position="270"/>
        <end position="303"/>
    </location>
</feature>
<dbReference type="OMA" id="VSICTER"/>
<feature type="compositionally biased region" description="Basic and acidic residues" evidence="1">
    <location>
        <begin position="292"/>
        <end position="303"/>
    </location>
</feature>
<evidence type="ECO:0000313" key="3">
    <source>
        <dbReference type="Proteomes" id="UP000694546"/>
    </source>
</evidence>
<evidence type="ECO:0000313" key="2">
    <source>
        <dbReference type="Ensembl" id="ENSGMOP00000043953.1"/>
    </source>
</evidence>
<dbReference type="PANTHER" id="PTHR31025">
    <property type="entry name" value="SI:CH211-196P9.1-RELATED"/>
    <property type="match status" value="1"/>
</dbReference>
<name>A0A8C5FKQ3_GADMO</name>
<accession>A0A8C5FKQ3</accession>
<organism evidence="2 3">
    <name type="scientific">Gadus morhua</name>
    <name type="common">Atlantic cod</name>
    <dbReference type="NCBI Taxonomy" id="8049"/>
    <lineage>
        <taxon>Eukaryota</taxon>
        <taxon>Metazoa</taxon>
        <taxon>Chordata</taxon>
        <taxon>Craniata</taxon>
        <taxon>Vertebrata</taxon>
        <taxon>Euteleostomi</taxon>
        <taxon>Actinopterygii</taxon>
        <taxon>Neopterygii</taxon>
        <taxon>Teleostei</taxon>
        <taxon>Neoteleostei</taxon>
        <taxon>Acanthomorphata</taxon>
        <taxon>Zeiogadaria</taxon>
        <taxon>Gadariae</taxon>
        <taxon>Gadiformes</taxon>
        <taxon>Gadoidei</taxon>
        <taxon>Gadidae</taxon>
        <taxon>Gadus</taxon>
    </lineage>
</organism>